<dbReference type="GO" id="GO:0030125">
    <property type="term" value="C:clathrin vesicle coat"/>
    <property type="evidence" value="ECO:0007669"/>
    <property type="project" value="TreeGrafter"/>
</dbReference>
<dbReference type="OrthoDB" id="4033880at2759"/>
<dbReference type="SUPFAM" id="SSF48464">
    <property type="entry name" value="ENTH/VHS domain"/>
    <property type="match status" value="1"/>
</dbReference>
<reference evidence="4 5" key="1">
    <citation type="submission" date="2009-11" db="EMBL/GenBank/DDBJ databases">
        <title>Annotation of Allomyces macrogynus ATCC 38327.</title>
        <authorList>
            <consortium name="The Broad Institute Genome Sequencing Platform"/>
            <person name="Russ C."/>
            <person name="Cuomo C."/>
            <person name="Burger G."/>
            <person name="Gray M.W."/>
            <person name="Holland P.W.H."/>
            <person name="King N."/>
            <person name="Lang F.B.F."/>
            <person name="Roger A.J."/>
            <person name="Ruiz-Trillo I."/>
            <person name="Young S.K."/>
            <person name="Zeng Q."/>
            <person name="Gargeya S."/>
            <person name="Fitzgerald M."/>
            <person name="Haas B."/>
            <person name="Abouelleil A."/>
            <person name="Alvarado L."/>
            <person name="Arachchi H.M."/>
            <person name="Berlin A."/>
            <person name="Chapman S.B."/>
            <person name="Gearin G."/>
            <person name="Goldberg J."/>
            <person name="Griggs A."/>
            <person name="Gujja S."/>
            <person name="Hansen M."/>
            <person name="Heiman D."/>
            <person name="Howarth C."/>
            <person name="Larimer J."/>
            <person name="Lui A."/>
            <person name="MacDonald P.J.P."/>
            <person name="McCowen C."/>
            <person name="Montmayeur A."/>
            <person name="Murphy C."/>
            <person name="Neiman D."/>
            <person name="Pearson M."/>
            <person name="Priest M."/>
            <person name="Roberts A."/>
            <person name="Saif S."/>
            <person name="Shea T."/>
            <person name="Sisk P."/>
            <person name="Stolte C."/>
            <person name="Sykes S."/>
            <person name="Wortman J."/>
            <person name="Nusbaum C."/>
            <person name="Birren B."/>
        </authorList>
    </citation>
    <scope>NUCLEOTIDE SEQUENCE [LARGE SCALE GENOMIC DNA]</scope>
    <source>
        <strain evidence="4 5">ATCC 38327</strain>
    </source>
</reference>
<dbReference type="GO" id="GO:0005543">
    <property type="term" value="F:phospholipid binding"/>
    <property type="evidence" value="ECO:0007669"/>
    <property type="project" value="TreeGrafter"/>
</dbReference>
<reference evidence="5" key="2">
    <citation type="submission" date="2009-11" db="EMBL/GenBank/DDBJ databases">
        <title>The Genome Sequence of Allomyces macrogynus strain ATCC 38327.</title>
        <authorList>
            <consortium name="The Broad Institute Genome Sequencing Platform"/>
            <person name="Russ C."/>
            <person name="Cuomo C."/>
            <person name="Shea T."/>
            <person name="Young S.K."/>
            <person name="Zeng Q."/>
            <person name="Koehrsen M."/>
            <person name="Haas B."/>
            <person name="Borodovsky M."/>
            <person name="Guigo R."/>
            <person name="Alvarado L."/>
            <person name="Berlin A."/>
            <person name="Borenstein D."/>
            <person name="Chen Z."/>
            <person name="Engels R."/>
            <person name="Freedman E."/>
            <person name="Gellesch M."/>
            <person name="Goldberg J."/>
            <person name="Griggs A."/>
            <person name="Gujja S."/>
            <person name="Heiman D."/>
            <person name="Hepburn T."/>
            <person name="Howarth C."/>
            <person name="Jen D."/>
            <person name="Larson L."/>
            <person name="Lewis B."/>
            <person name="Mehta T."/>
            <person name="Park D."/>
            <person name="Pearson M."/>
            <person name="Roberts A."/>
            <person name="Saif S."/>
            <person name="Shenoy N."/>
            <person name="Sisk P."/>
            <person name="Stolte C."/>
            <person name="Sykes S."/>
            <person name="Walk T."/>
            <person name="White J."/>
            <person name="Yandava C."/>
            <person name="Burger G."/>
            <person name="Gray M.W."/>
            <person name="Holland P.W.H."/>
            <person name="King N."/>
            <person name="Lang F.B.F."/>
            <person name="Roger A.J."/>
            <person name="Ruiz-Trillo I."/>
            <person name="Lander E."/>
            <person name="Nusbaum C."/>
        </authorList>
    </citation>
    <scope>NUCLEOTIDE SEQUENCE [LARGE SCALE GENOMIC DNA]</scope>
    <source>
        <strain evidence="5">ATCC 38327</strain>
    </source>
</reference>
<evidence type="ECO:0000256" key="1">
    <source>
        <dbReference type="SAM" id="Coils"/>
    </source>
</evidence>
<dbReference type="GO" id="GO:0005768">
    <property type="term" value="C:endosome"/>
    <property type="evidence" value="ECO:0007669"/>
    <property type="project" value="TreeGrafter"/>
</dbReference>
<feature type="coiled-coil region" evidence="1">
    <location>
        <begin position="16"/>
        <end position="43"/>
    </location>
</feature>
<dbReference type="InterPro" id="IPR013809">
    <property type="entry name" value="ENTH"/>
</dbReference>
<evidence type="ECO:0000259" key="3">
    <source>
        <dbReference type="PROSITE" id="PS50942"/>
    </source>
</evidence>
<dbReference type="Gene3D" id="1.25.40.90">
    <property type="match status" value="1"/>
</dbReference>
<dbReference type="SMART" id="SM00273">
    <property type="entry name" value="ENTH"/>
    <property type="match status" value="1"/>
</dbReference>
<dbReference type="PANTHER" id="PTHR12276:SF45">
    <property type="entry name" value="CLATHRIN INTERACTOR 1"/>
    <property type="match status" value="1"/>
</dbReference>
<keyword evidence="1" id="KW-0175">Coiled coil</keyword>
<dbReference type="eggNOG" id="KOG2056">
    <property type="taxonomic scope" value="Eukaryota"/>
</dbReference>
<name>A0A0L0SMM3_ALLM3</name>
<dbReference type="GO" id="GO:0005886">
    <property type="term" value="C:plasma membrane"/>
    <property type="evidence" value="ECO:0007669"/>
    <property type="project" value="TreeGrafter"/>
</dbReference>
<dbReference type="GO" id="GO:0030276">
    <property type="term" value="F:clathrin binding"/>
    <property type="evidence" value="ECO:0007669"/>
    <property type="project" value="TreeGrafter"/>
</dbReference>
<dbReference type="VEuPathDB" id="FungiDB:AMAG_08727"/>
<dbReference type="PROSITE" id="PS50942">
    <property type="entry name" value="ENTH"/>
    <property type="match status" value="1"/>
</dbReference>
<proteinExistence type="predicted"/>
<dbReference type="EMBL" id="GG745342">
    <property type="protein sequence ID" value="KNE63624.1"/>
    <property type="molecule type" value="Genomic_DNA"/>
</dbReference>
<dbReference type="STRING" id="578462.A0A0L0SMM3"/>
<evidence type="ECO:0000256" key="2">
    <source>
        <dbReference type="SAM" id="MobiDB-lite"/>
    </source>
</evidence>
<keyword evidence="5" id="KW-1185">Reference proteome</keyword>
<feature type="region of interest" description="Disordered" evidence="2">
    <location>
        <begin position="288"/>
        <end position="320"/>
    </location>
</feature>
<accession>A0A0L0SMM3</accession>
<dbReference type="PANTHER" id="PTHR12276">
    <property type="entry name" value="EPSIN/ENT-RELATED"/>
    <property type="match status" value="1"/>
</dbReference>
<sequence>MNLNLGALTSLDVHDIKSAFNKVKAAVLNLTELEQKVREATSNDAWGASTSLMNEIAQGTYDYQGFNEIMPAVYRRFSQDGHTWRNIYKALTLIEFLIKNGSDRCVDYIRTHTYEIKACLRFHHVDEKGKDQGINIRHRAKLIIDLLQNHDLIKAERQKAQENRNKYGGVGSNGERSGGFGGAARVGGYASSSYNTGATAASSSSGAQRYGGFGSEAYRSGISAVAAARSASAPTVSTNPSATLSSGLTARDDFGSFQPPKPKAQATVVDLLGFDDAPAVSVPAPVSAAAADDEWATLHRRTRPPRPSRERAPYPTQGGN</sequence>
<dbReference type="FunFam" id="1.25.40.90:FF:000006">
    <property type="entry name" value="Clathrin interactor 1"/>
    <property type="match status" value="1"/>
</dbReference>
<organism evidence="4 5">
    <name type="scientific">Allomyces macrogynus (strain ATCC 38327)</name>
    <name type="common">Allomyces javanicus var. macrogynus</name>
    <dbReference type="NCBI Taxonomy" id="578462"/>
    <lineage>
        <taxon>Eukaryota</taxon>
        <taxon>Fungi</taxon>
        <taxon>Fungi incertae sedis</taxon>
        <taxon>Blastocladiomycota</taxon>
        <taxon>Blastocladiomycetes</taxon>
        <taxon>Blastocladiales</taxon>
        <taxon>Blastocladiaceae</taxon>
        <taxon>Allomyces</taxon>
    </lineage>
</organism>
<dbReference type="AlphaFoldDB" id="A0A0L0SMM3"/>
<gene>
    <name evidence="4" type="ORF">AMAG_08727</name>
</gene>
<dbReference type="Pfam" id="PF01417">
    <property type="entry name" value="ENTH"/>
    <property type="match status" value="1"/>
</dbReference>
<dbReference type="Proteomes" id="UP000054350">
    <property type="component" value="Unassembled WGS sequence"/>
</dbReference>
<evidence type="ECO:0000313" key="4">
    <source>
        <dbReference type="EMBL" id="KNE63624.1"/>
    </source>
</evidence>
<protein>
    <recommendedName>
        <fullName evidence="3">ENTH domain-containing protein</fullName>
    </recommendedName>
</protein>
<dbReference type="GO" id="GO:0006897">
    <property type="term" value="P:endocytosis"/>
    <property type="evidence" value="ECO:0007669"/>
    <property type="project" value="TreeGrafter"/>
</dbReference>
<evidence type="ECO:0000313" key="5">
    <source>
        <dbReference type="Proteomes" id="UP000054350"/>
    </source>
</evidence>
<feature type="domain" description="ENTH" evidence="3">
    <location>
        <begin position="25"/>
        <end position="157"/>
    </location>
</feature>
<dbReference type="InterPro" id="IPR008942">
    <property type="entry name" value="ENTH_VHS"/>
</dbReference>